<proteinExistence type="predicted"/>
<keyword evidence="2" id="KW-1185">Reference proteome</keyword>
<dbReference type="Proteomes" id="UP000693946">
    <property type="component" value="Linkage Group LG3"/>
</dbReference>
<comment type="caution">
    <text evidence="1">The sequence shown here is derived from an EMBL/GenBank/DDBJ whole genome shotgun (WGS) entry which is preliminary data.</text>
</comment>
<evidence type="ECO:0000313" key="2">
    <source>
        <dbReference type="Proteomes" id="UP000693946"/>
    </source>
</evidence>
<organism evidence="1 2">
    <name type="scientific">Solea senegalensis</name>
    <name type="common">Senegalese sole</name>
    <dbReference type="NCBI Taxonomy" id="28829"/>
    <lineage>
        <taxon>Eukaryota</taxon>
        <taxon>Metazoa</taxon>
        <taxon>Chordata</taxon>
        <taxon>Craniata</taxon>
        <taxon>Vertebrata</taxon>
        <taxon>Euteleostomi</taxon>
        <taxon>Actinopterygii</taxon>
        <taxon>Neopterygii</taxon>
        <taxon>Teleostei</taxon>
        <taxon>Neoteleostei</taxon>
        <taxon>Acanthomorphata</taxon>
        <taxon>Carangaria</taxon>
        <taxon>Pleuronectiformes</taxon>
        <taxon>Pleuronectoidei</taxon>
        <taxon>Soleidae</taxon>
        <taxon>Solea</taxon>
    </lineage>
</organism>
<evidence type="ECO:0000313" key="1">
    <source>
        <dbReference type="EMBL" id="KAG7497939.1"/>
    </source>
</evidence>
<gene>
    <name evidence="1" type="ORF">JOB18_046298</name>
</gene>
<dbReference type="AlphaFoldDB" id="A0AAV6QXC0"/>
<name>A0AAV6QXC0_SOLSE</name>
<accession>A0AAV6QXC0</accession>
<dbReference type="EMBL" id="JAGKHQ010000015">
    <property type="protein sequence ID" value="KAG7497939.1"/>
    <property type="molecule type" value="Genomic_DNA"/>
</dbReference>
<protein>
    <submittedName>
        <fullName evidence="1">Uncharacterized protein</fullName>
    </submittedName>
</protein>
<reference evidence="1 2" key="1">
    <citation type="journal article" date="2021" name="Sci. Rep.">
        <title>Chromosome anchoring in Senegalese sole (Solea senegalensis) reveals sex-associated markers and genome rearrangements in flatfish.</title>
        <authorList>
            <person name="Guerrero-Cozar I."/>
            <person name="Gomez-Garrido J."/>
            <person name="Berbel C."/>
            <person name="Martinez-Blanch J.F."/>
            <person name="Alioto T."/>
            <person name="Claros M.G."/>
            <person name="Gagnaire P.A."/>
            <person name="Manchado M."/>
        </authorList>
    </citation>
    <scope>NUCLEOTIDE SEQUENCE [LARGE SCALE GENOMIC DNA]</scope>
    <source>
        <strain evidence="1">Sse05_10M</strain>
    </source>
</reference>
<sequence>MFCLFHTKKPLETREVWSAHFYEDVKRDIRKVQLMSCLSLFQLDNVDRNAPTETLRRKVFSEPSDANQCVRKKSYAHFYNRNECQQIQMAALSERFQIRKHPDNGSAPHECIQTVMGCDRSIFASLHTTAAAGRQREDRPTLPRLPTVWHDRELFSDPKRSQSVWTALTL</sequence>